<reference evidence="6" key="1">
    <citation type="submission" date="2020-05" db="EMBL/GenBank/DDBJ databases">
        <authorList>
            <person name="Chiriac C."/>
            <person name="Salcher M."/>
            <person name="Ghai R."/>
            <person name="Kavagutti S V."/>
        </authorList>
    </citation>
    <scope>NUCLEOTIDE SEQUENCE</scope>
</reference>
<evidence type="ECO:0000259" key="5">
    <source>
        <dbReference type="PROSITE" id="PS50937"/>
    </source>
</evidence>
<name>A0A6J7NQA6_9ZZZZ</name>
<proteinExistence type="predicted"/>
<dbReference type="InterPro" id="IPR010211">
    <property type="entry name" value="Redox-sen_tscrpt-act_SoxR"/>
</dbReference>
<evidence type="ECO:0000313" key="6">
    <source>
        <dbReference type="EMBL" id="CAB4994475.1"/>
    </source>
</evidence>
<evidence type="ECO:0000256" key="3">
    <source>
        <dbReference type="ARBA" id="ARBA00023014"/>
    </source>
</evidence>
<dbReference type="EMBL" id="CAFBOV010000066">
    <property type="protein sequence ID" value="CAB4994475.1"/>
    <property type="molecule type" value="Genomic_DNA"/>
</dbReference>
<dbReference type="PANTHER" id="PTHR30204:SF0">
    <property type="entry name" value="REDOX-SENSITIVE TRANSCRIPTIONAL ACTIVATOR SOXR"/>
    <property type="match status" value="1"/>
</dbReference>
<evidence type="ECO:0000256" key="1">
    <source>
        <dbReference type="ARBA" id="ARBA00022714"/>
    </source>
</evidence>
<dbReference type="SUPFAM" id="SSF46955">
    <property type="entry name" value="Putative DNA-binding domain"/>
    <property type="match status" value="1"/>
</dbReference>
<dbReference type="AlphaFoldDB" id="A0A6J7NQA6"/>
<organism evidence="6">
    <name type="scientific">freshwater metagenome</name>
    <dbReference type="NCBI Taxonomy" id="449393"/>
    <lineage>
        <taxon>unclassified sequences</taxon>
        <taxon>metagenomes</taxon>
        <taxon>ecological metagenomes</taxon>
    </lineage>
</organism>
<dbReference type="PROSITE" id="PS50937">
    <property type="entry name" value="HTH_MERR_2"/>
    <property type="match status" value="1"/>
</dbReference>
<dbReference type="NCBIfam" id="TIGR01950">
    <property type="entry name" value="SoxR"/>
    <property type="match status" value="1"/>
</dbReference>
<dbReference type="GO" id="GO:0003700">
    <property type="term" value="F:DNA-binding transcription factor activity"/>
    <property type="evidence" value="ECO:0007669"/>
    <property type="project" value="InterPro"/>
</dbReference>
<keyword evidence="1" id="KW-0001">2Fe-2S</keyword>
<dbReference type="SMART" id="SM00422">
    <property type="entry name" value="HTH_MERR"/>
    <property type="match status" value="1"/>
</dbReference>
<feature type="domain" description="HTH merR-type" evidence="5">
    <location>
        <begin position="10"/>
        <end position="78"/>
    </location>
</feature>
<dbReference type="GO" id="GO:0006979">
    <property type="term" value="P:response to oxidative stress"/>
    <property type="evidence" value="ECO:0007669"/>
    <property type="project" value="InterPro"/>
</dbReference>
<keyword evidence="3" id="KW-0411">Iron-sulfur</keyword>
<dbReference type="Gene3D" id="1.10.1660.10">
    <property type="match status" value="1"/>
</dbReference>
<accession>A0A6J7NQA6</accession>
<dbReference type="InterPro" id="IPR000551">
    <property type="entry name" value="MerR-type_HTH_dom"/>
</dbReference>
<dbReference type="PANTHER" id="PTHR30204">
    <property type="entry name" value="REDOX-CYCLING DRUG-SENSING TRANSCRIPTIONAL ACTIVATOR SOXR"/>
    <property type="match status" value="1"/>
</dbReference>
<protein>
    <submittedName>
        <fullName evidence="6">Unannotated protein</fullName>
    </submittedName>
</protein>
<evidence type="ECO:0000256" key="4">
    <source>
        <dbReference type="ARBA" id="ARBA00023125"/>
    </source>
</evidence>
<dbReference type="GO" id="GO:0003677">
    <property type="term" value="F:DNA binding"/>
    <property type="evidence" value="ECO:0007669"/>
    <property type="project" value="UniProtKB-KW"/>
</dbReference>
<dbReference type="Pfam" id="PF13411">
    <property type="entry name" value="MerR_1"/>
    <property type="match status" value="1"/>
</dbReference>
<dbReference type="InterPro" id="IPR009061">
    <property type="entry name" value="DNA-bd_dom_put_sf"/>
</dbReference>
<evidence type="ECO:0000256" key="2">
    <source>
        <dbReference type="ARBA" id="ARBA00023004"/>
    </source>
</evidence>
<sequence length="158" mass="17919">MSKNLKSTDQIPIGQVAERSGIPISAIHFYEREGMISSTRSSGNHRQFSRDVLRRLAFIRASQRVGIPLMNIKEALDELPLKRTPKEADWEKVGKQWHKILSAQIEYMERVRDDLRTCIGCGCLSFQRCQLVNQNDAMASEGAGPRRLLPGTPRPDRS</sequence>
<keyword evidence="2" id="KW-0408">Iron</keyword>
<keyword evidence="1" id="KW-0479">Metal-binding</keyword>
<dbReference type="InterPro" id="IPR047057">
    <property type="entry name" value="MerR_fam"/>
</dbReference>
<keyword evidence="4" id="KW-0238">DNA-binding</keyword>
<dbReference type="PRINTS" id="PR00040">
    <property type="entry name" value="HTHMERR"/>
</dbReference>
<gene>
    <name evidence="6" type="ORF">UFOPK4020_00448</name>
</gene>
<dbReference type="GO" id="GO:0051537">
    <property type="term" value="F:2 iron, 2 sulfur cluster binding"/>
    <property type="evidence" value="ECO:0007669"/>
    <property type="project" value="UniProtKB-KW"/>
</dbReference>